<comment type="caution">
    <text evidence="2">The sequence shown here is derived from an EMBL/GenBank/DDBJ whole genome shotgun (WGS) entry which is preliminary data.</text>
</comment>
<evidence type="ECO:0000259" key="1">
    <source>
        <dbReference type="Pfam" id="PF00078"/>
    </source>
</evidence>
<evidence type="ECO:0000313" key="3">
    <source>
        <dbReference type="Proteomes" id="UP001066276"/>
    </source>
</evidence>
<keyword evidence="3" id="KW-1185">Reference proteome</keyword>
<dbReference type="InterPro" id="IPR000477">
    <property type="entry name" value="RT_dom"/>
</dbReference>
<feature type="domain" description="Reverse transcriptase" evidence="1">
    <location>
        <begin position="7"/>
        <end position="105"/>
    </location>
</feature>
<protein>
    <recommendedName>
        <fullName evidence="1">Reverse transcriptase domain-containing protein</fullName>
    </recommendedName>
</protein>
<dbReference type="PANTHER" id="PTHR31635:SF196">
    <property type="entry name" value="REVERSE TRANSCRIPTASE DOMAIN-CONTAINING PROTEIN-RELATED"/>
    <property type="match status" value="1"/>
</dbReference>
<dbReference type="PANTHER" id="PTHR31635">
    <property type="entry name" value="REVERSE TRANSCRIPTASE DOMAIN-CONTAINING PROTEIN-RELATED"/>
    <property type="match status" value="1"/>
</dbReference>
<name>A0AAV7REL9_PLEWA</name>
<sequence length="106" mass="12086">MITILYKKKGEKEVLKNWRPISLNVDYKILAKTMSNRLKKVIQKIVHPDQTCGIAGRLIADSLALVRDTVEYVKRGKVQGALISLDQEKGFDCISHEFMDQTLRAL</sequence>
<proteinExistence type="predicted"/>
<organism evidence="2 3">
    <name type="scientific">Pleurodeles waltl</name>
    <name type="common">Iberian ribbed newt</name>
    <dbReference type="NCBI Taxonomy" id="8319"/>
    <lineage>
        <taxon>Eukaryota</taxon>
        <taxon>Metazoa</taxon>
        <taxon>Chordata</taxon>
        <taxon>Craniata</taxon>
        <taxon>Vertebrata</taxon>
        <taxon>Euteleostomi</taxon>
        <taxon>Amphibia</taxon>
        <taxon>Batrachia</taxon>
        <taxon>Caudata</taxon>
        <taxon>Salamandroidea</taxon>
        <taxon>Salamandridae</taxon>
        <taxon>Pleurodelinae</taxon>
        <taxon>Pleurodeles</taxon>
    </lineage>
</organism>
<gene>
    <name evidence="2" type="ORF">NDU88_004028</name>
</gene>
<dbReference type="AlphaFoldDB" id="A0AAV7REL9"/>
<reference evidence="2" key="1">
    <citation type="journal article" date="2022" name="bioRxiv">
        <title>Sequencing and chromosome-scale assembly of the giantPleurodeles waltlgenome.</title>
        <authorList>
            <person name="Brown T."/>
            <person name="Elewa A."/>
            <person name="Iarovenko S."/>
            <person name="Subramanian E."/>
            <person name="Araus A.J."/>
            <person name="Petzold A."/>
            <person name="Susuki M."/>
            <person name="Suzuki K.-i.T."/>
            <person name="Hayashi T."/>
            <person name="Toyoda A."/>
            <person name="Oliveira C."/>
            <person name="Osipova E."/>
            <person name="Leigh N.D."/>
            <person name="Simon A."/>
            <person name="Yun M.H."/>
        </authorList>
    </citation>
    <scope>NUCLEOTIDE SEQUENCE</scope>
    <source>
        <strain evidence="2">20211129_DDA</strain>
        <tissue evidence="2">Liver</tissue>
    </source>
</reference>
<dbReference type="Pfam" id="PF00078">
    <property type="entry name" value="RVT_1"/>
    <property type="match status" value="1"/>
</dbReference>
<dbReference type="Proteomes" id="UP001066276">
    <property type="component" value="Chromosome 5"/>
</dbReference>
<dbReference type="EMBL" id="JANPWB010000009">
    <property type="protein sequence ID" value="KAJ1151244.1"/>
    <property type="molecule type" value="Genomic_DNA"/>
</dbReference>
<evidence type="ECO:0000313" key="2">
    <source>
        <dbReference type="EMBL" id="KAJ1151244.1"/>
    </source>
</evidence>
<accession>A0AAV7REL9</accession>